<dbReference type="AlphaFoldDB" id="A0A8J3MR26"/>
<evidence type="ECO:0000313" key="2">
    <source>
        <dbReference type="Proteomes" id="UP000612362"/>
    </source>
</evidence>
<organism evidence="1 2">
    <name type="scientific">Ktedonospora formicarum</name>
    <dbReference type="NCBI Taxonomy" id="2778364"/>
    <lineage>
        <taxon>Bacteria</taxon>
        <taxon>Bacillati</taxon>
        <taxon>Chloroflexota</taxon>
        <taxon>Ktedonobacteria</taxon>
        <taxon>Ktedonobacterales</taxon>
        <taxon>Ktedonobacteraceae</taxon>
        <taxon>Ktedonospora</taxon>
    </lineage>
</organism>
<gene>
    <name evidence="1" type="ORF">KSX_13910</name>
</gene>
<dbReference type="Proteomes" id="UP000612362">
    <property type="component" value="Unassembled WGS sequence"/>
</dbReference>
<dbReference type="EMBL" id="BNJF01000001">
    <property type="protein sequence ID" value="GHO43228.1"/>
    <property type="molecule type" value="Genomic_DNA"/>
</dbReference>
<protein>
    <submittedName>
        <fullName evidence="1">Uncharacterized protein</fullName>
    </submittedName>
</protein>
<name>A0A8J3MR26_9CHLR</name>
<sequence length="60" mass="6996">MLVSEEEEQTPPKRSLLSRKWGRFINGSSVGRYIRNVYVFLRHVKGVWVVLDMFSLSISP</sequence>
<reference evidence="1" key="1">
    <citation type="submission" date="2020-10" db="EMBL/GenBank/DDBJ databases">
        <title>Taxonomic study of unclassified bacteria belonging to the class Ktedonobacteria.</title>
        <authorList>
            <person name="Yabe S."/>
            <person name="Wang C.M."/>
            <person name="Zheng Y."/>
            <person name="Sakai Y."/>
            <person name="Cavaletti L."/>
            <person name="Monciardini P."/>
            <person name="Donadio S."/>
        </authorList>
    </citation>
    <scope>NUCLEOTIDE SEQUENCE</scope>
    <source>
        <strain evidence="1">SOSP1-1</strain>
    </source>
</reference>
<proteinExistence type="predicted"/>
<accession>A0A8J3MR26</accession>
<comment type="caution">
    <text evidence="1">The sequence shown here is derived from an EMBL/GenBank/DDBJ whole genome shotgun (WGS) entry which is preliminary data.</text>
</comment>
<keyword evidence="2" id="KW-1185">Reference proteome</keyword>
<evidence type="ECO:0000313" key="1">
    <source>
        <dbReference type="EMBL" id="GHO43228.1"/>
    </source>
</evidence>